<name>A0ABY6MES4_9BACT</name>
<dbReference type="EMBL" id="CP110226">
    <property type="protein sequence ID" value="UZD21658.1"/>
    <property type="molecule type" value="Genomic_DNA"/>
</dbReference>
<keyword evidence="1" id="KW-1133">Transmembrane helix</keyword>
<accession>A0ABY6MES4</accession>
<reference evidence="2" key="1">
    <citation type="submission" date="2022-10" db="EMBL/GenBank/DDBJ databases">
        <title>Algoriphagus sp. a novel bacteria isolate from halophytes salicornia europaea.</title>
        <authorList>
            <person name="Peng Y."/>
            <person name="Jiang L."/>
            <person name="Lee J."/>
        </authorList>
    </citation>
    <scope>NUCLEOTIDE SEQUENCE</scope>
    <source>
        <strain evidence="2">TR-M5</strain>
    </source>
</reference>
<evidence type="ECO:0000256" key="1">
    <source>
        <dbReference type="SAM" id="Phobius"/>
    </source>
</evidence>
<feature type="transmembrane region" description="Helical" evidence="1">
    <location>
        <begin position="51"/>
        <end position="69"/>
    </location>
</feature>
<keyword evidence="1" id="KW-0812">Transmembrane</keyword>
<gene>
    <name evidence="2" type="ORF">OM944_13410</name>
</gene>
<dbReference type="Proteomes" id="UP001163156">
    <property type="component" value="Chromosome"/>
</dbReference>
<proteinExistence type="predicted"/>
<protein>
    <submittedName>
        <fullName evidence="2">Uncharacterized protein</fullName>
    </submittedName>
</protein>
<feature type="transmembrane region" description="Helical" evidence="1">
    <location>
        <begin position="12"/>
        <end position="31"/>
    </location>
</feature>
<keyword evidence="1" id="KW-0472">Membrane</keyword>
<organism evidence="2 3">
    <name type="scientific">Algoriphagus halophytocola</name>
    <dbReference type="NCBI Taxonomy" id="2991499"/>
    <lineage>
        <taxon>Bacteria</taxon>
        <taxon>Pseudomonadati</taxon>
        <taxon>Bacteroidota</taxon>
        <taxon>Cytophagia</taxon>
        <taxon>Cytophagales</taxon>
        <taxon>Cyclobacteriaceae</taxon>
        <taxon>Algoriphagus</taxon>
    </lineage>
</organism>
<evidence type="ECO:0000313" key="2">
    <source>
        <dbReference type="EMBL" id="UZD21658.1"/>
    </source>
</evidence>
<feature type="transmembrane region" description="Helical" evidence="1">
    <location>
        <begin position="89"/>
        <end position="113"/>
    </location>
</feature>
<sequence>MSPVFQQKKLRIKATLKYLLVLILILLVAVFQDYLYRQNFDHSVYETEKRLINSLWILLFPVALIWNLIFKKIGLLANVPVLLLKRILFILLATVSHILVFAGLAAFFSGHFYGHNIPFSTNIKFIISVDLYKYLLIYSVISLILIKKERNVKPN</sequence>
<keyword evidence="3" id="KW-1185">Reference proteome</keyword>
<evidence type="ECO:0000313" key="3">
    <source>
        <dbReference type="Proteomes" id="UP001163156"/>
    </source>
</evidence>
<dbReference type="RefSeq" id="WP_264808130.1">
    <property type="nucleotide sequence ID" value="NZ_CP110226.1"/>
</dbReference>
<feature type="transmembrane region" description="Helical" evidence="1">
    <location>
        <begin position="125"/>
        <end position="146"/>
    </location>
</feature>